<evidence type="ECO:0000259" key="1">
    <source>
        <dbReference type="Pfam" id="PF13683"/>
    </source>
</evidence>
<reference evidence="2 4" key="1">
    <citation type="submission" date="2016-10" db="EMBL/GenBank/DDBJ databases">
        <authorList>
            <person name="Varghese N."/>
            <person name="Submissions S."/>
        </authorList>
    </citation>
    <scope>NUCLEOTIDE SEQUENCE [LARGE SCALE GENOMIC DNA]</scope>
    <source>
        <strain evidence="2 4">CGMCC 1.11215</strain>
    </source>
</reference>
<dbReference type="GO" id="GO:0015074">
    <property type="term" value="P:DNA integration"/>
    <property type="evidence" value="ECO:0007669"/>
    <property type="project" value="InterPro"/>
</dbReference>
<reference evidence="3 5" key="2">
    <citation type="submission" date="2019-03" db="EMBL/GenBank/DDBJ databases">
        <title>Genomics of glacier-inhabiting Cryobacterium strains.</title>
        <authorList>
            <person name="Liu Q."/>
            <person name="Xin Y.-H."/>
        </authorList>
    </citation>
    <scope>NUCLEOTIDE SEQUENCE [LARGE SCALE GENOMIC DNA]</scope>
    <source>
        <strain evidence="3 5">Hh8</strain>
    </source>
</reference>
<dbReference type="Pfam" id="PF13683">
    <property type="entry name" value="rve_3"/>
    <property type="match status" value="1"/>
</dbReference>
<dbReference type="SUPFAM" id="SSF53098">
    <property type="entry name" value="Ribonuclease H-like"/>
    <property type="match status" value="1"/>
</dbReference>
<dbReference type="InterPro" id="IPR012337">
    <property type="entry name" value="RNaseH-like_sf"/>
</dbReference>
<keyword evidence="5" id="KW-1185">Reference proteome</keyword>
<dbReference type="Proteomes" id="UP000298252">
    <property type="component" value="Unassembled WGS sequence"/>
</dbReference>
<name>A0A4R8V5E3_9MICO</name>
<dbReference type="InterPro" id="IPR001584">
    <property type="entry name" value="Integrase_cat-core"/>
</dbReference>
<gene>
    <name evidence="3" type="ORF">E3O21_07070</name>
    <name evidence="2" type="ORF">SAMN05216368_1421</name>
</gene>
<protein>
    <submittedName>
        <fullName evidence="2">Integrase core domain-containing protein</fullName>
    </submittedName>
</protein>
<dbReference type="EMBL" id="SOFD01000023">
    <property type="protein sequence ID" value="TFB77945.1"/>
    <property type="molecule type" value="Genomic_DNA"/>
</dbReference>
<evidence type="ECO:0000313" key="2">
    <source>
        <dbReference type="EMBL" id="SDO69670.1"/>
    </source>
</evidence>
<sequence>TVGDAYDNAAAETVMGLYKNEAVAKNSPFVTGPLKTLADVEKLTFDWLDWYNNRRLHSALGNMPPAEYELHYYAGTNGPINIEAANTKNGWWVPGLLSDSLCQLTIRVFVLICRQRFPASARD</sequence>
<dbReference type="STRING" id="1424659.SAMN05216368_1421"/>
<feature type="non-terminal residue" evidence="2">
    <location>
        <position position="1"/>
    </location>
</feature>
<dbReference type="RefSeq" id="WP_139165837.1">
    <property type="nucleotide sequence ID" value="NZ_FNIB01000042.1"/>
</dbReference>
<feature type="domain" description="Integrase catalytic" evidence="1">
    <location>
        <begin position="2"/>
        <end position="65"/>
    </location>
</feature>
<accession>A0A4R8V5E3</accession>
<evidence type="ECO:0000313" key="4">
    <source>
        <dbReference type="Proteomes" id="UP000199639"/>
    </source>
</evidence>
<evidence type="ECO:0000313" key="3">
    <source>
        <dbReference type="EMBL" id="TFB77945.1"/>
    </source>
</evidence>
<evidence type="ECO:0000313" key="5">
    <source>
        <dbReference type="Proteomes" id="UP000298252"/>
    </source>
</evidence>
<proteinExistence type="predicted"/>
<dbReference type="AlphaFoldDB" id="A0A4R8V5E3"/>
<organism evidence="2 4">
    <name type="scientific">Cryobacterium flavum</name>
    <dbReference type="NCBI Taxonomy" id="1424659"/>
    <lineage>
        <taxon>Bacteria</taxon>
        <taxon>Bacillati</taxon>
        <taxon>Actinomycetota</taxon>
        <taxon>Actinomycetes</taxon>
        <taxon>Micrococcales</taxon>
        <taxon>Microbacteriaceae</taxon>
        <taxon>Cryobacterium</taxon>
    </lineage>
</organism>
<dbReference type="EMBL" id="FNIB01000042">
    <property type="protein sequence ID" value="SDO69670.1"/>
    <property type="molecule type" value="Genomic_DNA"/>
</dbReference>
<dbReference type="Proteomes" id="UP000199639">
    <property type="component" value="Unassembled WGS sequence"/>
</dbReference>